<feature type="transmembrane region" description="Helical" evidence="7">
    <location>
        <begin position="157"/>
        <end position="175"/>
    </location>
</feature>
<protein>
    <submittedName>
        <fullName evidence="9">ABC transporter permease subunit</fullName>
    </submittedName>
</protein>
<organism evidence="9 10">
    <name type="scientific">Pannonibacter tanglangensis</name>
    <dbReference type="NCBI Taxonomy" id="2750084"/>
    <lineage>
        <taxon>Bacteria</taxon>
        <taxon>Pseudomonadati</taxon>
        <taxon>Pseudomonadota</taxon>
        <taxon>Alphaproteobacteria</taxon>
        <taxon>Hyphomicrobiales</taxon>
        <taxon>Stappiaceae</taxon>
        <taxon>Pannonibacter</taxon>
    </lineage>
</organism>
<comment type="subcellular location">
    <subcellularLocation>
        <location evidence="1 7">Cell membrane</location>
        <topology evidence="1 7">Multi-pass membrane protein</topology>
    </subcellularLocation>
</comment>
<feature type="transmembrane region" description="Helical" evidence="7">
    <location>
        <begin position="212"/>
        <end position="240"/>
    </location>
</feature>
<sequence>MTLLDPAKATAAKVAPAGVSSGASAAGGAPLTGRSEDLADRLLRIAIPVVMLGLLVLLWAWYVAAYDVPHYILPSPERVVRSLVTDWPILSAALLVTLKITFLALGLALIGGVGLAILMTQSRWVELAIYPYAVILQVTPIVAIAPLILIYAPTTQAALLICAFIVAFFPVLSNTTQGLKSTDHNLLNLFEMYGASRWQTLRYLKLPAALPYFLAGLKIAGGLALIAAVVAEFAAGSAGAQSGLAYRLLESQFRLNIPRLFAALLLLSLTGVVIFALTSAVSHLLLRRWHESAIRREN</sequence>
<evidence type="ECO:0000256" key="4">
    <source>
        <dbReference type="ARBA" id="ARBA00022692"/>
    </source>
</evidence>
<dbReference type="PROSITE" id="PS50928">
    <property type="entry name" value="ABC_TM1"/>
    <property type="match status" value="1"/>
</dbReference>
<evidence type="ECO:0000256" key="6">
    <source>
        <dbReference type="ARBA" id="ARBA00023136"/>
    </source>
</evidence>
<keyword evidence="4 7" id="KW-0812">Transmembrane</keyword>
<proteinExistence type="inferred from homology"/>
<comment type="caution">
    <text evidence="9">The sequence shown here is derived from an EMBL/GenBank/DDBJ whole genome shotgun (WGS) entry which is preliminary data.</text>
</comment>
<feature type="transmembrane region" description="Helical" evidence="7">
    <location>
        <begin position="129"/>
        <end position="151"/>
    </location>
</feature>
<dbReference type="AlphaFoldDB" id="A0A7X5JA51"/>
<dbReference type="CDD" id="cd06261">
    <property type="entry name" value="TM_PBP2"/>
    <property type="match status" value="1"/>
</dbReference>
<dbReference type="InterPro" id="IPR000515">
    <property type="entry name" value="MetI-like"/>
</dbReference>
<keyword evidence="6 7" id="KW-0472">Membrane</keyword>
<evidence type="ECO:0000256" key="1">
    <source>
        <dbReference type="ARBA" id="ARBA00004651"/>
    </source>
</evidence>
<dbReference type="EMBL" id="JAABLQ010000002">
    <property type="protein sequence ID" value="NBN79662.1"/>
    <property type="molecule type" value="Genomic_DNA"/>
</dbReference>
<name>A0A7X5JA51_9HYPH</name>
<keyword evidence="2 7" id="KW-0813">Transport</keyword>
<dbReference type="InterPro" id="IPR035906">
    <property type="entry name" value="MetI-like_sf"/>
</dbReference>
<evidence type="ECO:0000313" key="10">
    <source>
        <dbReference type="Proteomes" id="UP000586722"/>
    </source>
</evidence>
<evidence type="ECO:0000259" key="8">
    <source>
        <dbReference type="PROSITE" id="PS50928"/>
    </source>
</evidence>
<keyword evidence="10" id="KW-1185">Reference proteome</keyword>
<dbReference type="GO" id="GO:0005886">
    <property type="term" value="C:plasma membrane"/>
    <property type="evidence" value="ECO:0007669"/>
    <property type="project" value="UniProtKB-SubCell"/>
</dbReference>
<dbReference type="PANTHER" id="PTHR30151:SF41">
    <property type="entry name" value="ABC TRANSPORTER PERMEASE PROTEIN"/>
    <property type="match status" value="1"/>
</dbReference>
<evidence type="ECO:0000256" key="5">
    <source>
        <dbReference type="ARBA" id="ARBA00022989"/>
    </source>
</evidence>
<gene>
    <name evidence="9" type="ORF">GWI72_15400</name>
</gene>
<dbReference type="SUPFAM" id="SSF161098">
    <property type="entry name" value="MetI-like"/>
    <property type="match status" value="1"/>
</dbReference>
<evidence type="ECO:0000256" key="7">
    <source>
        <dbReference type="RuleBase" id="RU363032"/>
    </source>
</evidence>
<dbReference type="RefSeq" id="WP_161709264.1">
    <property type="nucleotide sequence ID" value="NZ_JAABLQ010000002.1"/>
</dbReference>
<evidence type="ECO:0000313" key="9">
    <source>
        <dbReference type="EMBL" id="NBN79662.1"/>
    </source>
</evidence>
<dbReference type="Pfam" id="PF00528">
    <property type="entry name" value="BPD_transp_1"/>
    <property type="match status" value="1"/>
</dbReference>
<feature type="transmembrane region" description="Helical" evidence="7">
    <location>
        <begin position="260"/>
        <end position="286"/>
    </location>
</feature>
<feature type="domain" description="ABC transmembrane type-1" evidence="8">
    <location>
        <begin position="94"/>
        <end position="278"/>
    </location>
</feature>
<keyword evidence="3" id="KW-1003">Cell membrane</keyword>
<dbReference type="Proteomes" id="UP000586722">
    <property type="component" value="Unassembled WGS sequence"/>
</dbReference>
<evidence type="ECO:0000256" key="2">
    <source>
        <dbReference type="ARBA" id="ARBA00022448"/>
    </source>
</evidence>
<dbReference type="PANTHER" id="PTHR30151">
    <property type="entry name" value="ALKANE SULFONATE ABC TRANSPORTER-RELATED, MEMBRANE SUBUNIT"/>
    <property type="match status" value="1"/>
</dbReference>
<evidence type="ECO:0000256" key="3">
    <source>
        <dbReference type="ARBA" id="ARBA00022475"/>
    </source>
</evidence>
<dbReference type="Gene3D" id="1.10.3720.10">
    <property type="entry name" value="MetI-like"/>
    <property type="match status" value="1"/>
</dbReference>
<comment type="similarity">
    <text evidence="7">Belongs to the binding-protein-dependent transport system permease family.</text>
</comment>
<keyword evidence="5 7" id="KW-1133">Transmembrane helix</keyword>
<reference evidence="10" key="1">
    <citation type="submission" date="2020-01" db="EMBL/GenBank/DDBJ databases">
        <authorList>
            <person name="Fang Y."/>
            <person name="Sun R."/>
            <person name="Nie L."/>
            <person name="He J."/>
            <person name="Hao L."/>
            <person name="Wang L."/>
            <person name="Su S."/>
            <person name="Lv E."/>
            <person name="Zhang Z."/>
            <person name="Xie R."/>
            <person name="Liu H."/>
        </authorList>
    </citation>
    <scope>NUCLEOTIDE SEQUENCE [LARGE SCALE GENOMIC DNA]</scope>
    <source>
        <strain evidence="10">XCT-53</strain>
    </source>
</reference>
<feature type="transmembrane region" description="Helical" evidence="7">
    <location>
        <begin position="42"/>
        <end position="64"/>
    </location>
</feature>
<feature type="transmembrane region" description="Helical" evidence="7">
    <location>
        <begin position="89"/>
        <end position="117"/>
    </location>
</feature>
<dbReference type="GO" id="GO:0055085">
    <property type="term" value="P:transmembrane transport"/>
    <property type="evidence" value="ECO:0007669"/>
    <property type="project" value="InterPro"/>
</dbReference>
<accession>A0A7X5JA51</accession>